<evidence type="ECO:0000256" key="1">
    <source>
        <dbReference type="SAM" id="SignalP"/>
    </source>
</evidence>
<evidence type="ECO:0000313" key="2">
    <source>
        <dbReference type="EMBL" id="GGX63131.1"/>
    </source>
</evidence>
<dbReference type="Proteomes" id="UP000645555">
    <property type="component" value="Unassembled WGS sequence"/>
</dbReference>
<feature type="signal peptide" evidence="1">
    <location>
        <begin position="1"/>
        <end position="16"/>
    </location>
</feature>
<dbReference type="RefSeq" id="WP_190036301.1">
    <property type="nucleotide sequence ID" value="NZ_BMWD01000010.1"/>
</dbReference>
<keyword evidence="1" id="KW-0732">Signal</keyword>
<name>A0A918NCV5_9ACTN</name>
<feature type="chain" id="PRO_5039571486" description="Lipoprotein" evidence="1">
    <location>
        <begin position="17"/>
        <end position="169"/>
    </location>
</feature>
<evidence type="ECO:0008006" key="4">
    <source>
        <dbReference type="Google" id="ProtNLM"/>
    </source>
</evidence>
<keyword evidence="3" id="KW-1185">Reference proteome</keyword>
<dbReference type="AlphaFoldDB" id="A0A918NCV5"/>
<gene>
    <name evidence="2" type="ORF">GCM10010515_33490</name>
</gene>
<sequence>MRIRHAVLVGASVLTAAVLSGCTVPVGGSTGISVTEDGRPVGVVAVCDDRIDGATLYVDSKKKRDDTRGTWSRKRPVTGLAMWTLDSPGKGWSTDEAMAPLEPHRTYHLYGWTRDNSSSTAHVSFTRSQLDNLRPGQVRYFAGEVAGADREGFRTVPLEDFRSEACEED</sequence>
<dbReference type="PROSITE" id="PS51257">
    <property type="entry name" value="PROKAR_LIPOPROTEIN"/>
    <property type="match status" value="1"/>
</dbReference>
<accession>A0A918NCV5</accession>
<comment type="caution">
    <text evidence="2">The sequence shown here is derived from an EMBL/GenBank/DDBJ whole genome shotgun (WGS) entry which is preliminary data.</text>
</comment>
<reference evidence="2" key="2">
    <citation type="submission" date="2020-09" db="EMBL/GenBank/DDBJ databases">
        <authorList>
            <person name="Sun Q."/>
            <person name="Ohkuma M."/>
        </authorList>
    </citation>
    <scope>NUCLEOTIDE SEQUENCE</scope>
    <source>
        <strain evidence="2">JCM 4956</strain>
    </source>
</reference>
<evidence type="ECO:0000313" key="3">
    <source>
        <dbReference type="Proteomes" id="UP000645555"/>
    </source>
</evidence>
<proteinExistence type="predicted"/>
<organism evidence="2 3">
    <name type="scientific">Streptomyces fructofermentans</name>
    <dbReference type="NCBI Taxonomy" id="152141"/>
    <lineage>
        <taxon>Bacteria</taxon>
        <taxon>Bacillati</taxon>
        <taxon>Actinomycetota</taxon>
        <taxon>Actinomycetes</taxon>
        <taxon>Kitasatosporales</taxon>
        <taxon>Streptomycetaceae</taxon>
        <taxon>Streptomyces</taxon>
    </lineage>
</organism>
<reference evidence="2" key="1">
    <citation type="journal article" date="2014" name="Int. J. Syst. Evol. Microbiol.">
        <title>Complete genome sequence of Corynebacterium casei LMG S-19264T (=DSM 44701T), isolated from a smear-ripened cheese.</title>
        <authorList>
            <consortium name="US DOE Joint Genome Institute (JGI-PGF)"/>
            <person name="Walter F."/>
            <person name="Albersmeier A."/>
            <person name="Kalinowski J."/>
            <person name="Ruckert C."/>
        </authorList>
    </citation>
    <scope>NUCLEOTIDE SEQUENCE</scope>
    <source>
        <strain evidence="2">JCM 4956</strain>
    </source>
</reference>
<dbReference type="EMBL" id="BMWD01000010">
    <property type="protein sequence ID" value="GGX63131.1"/>
    <property type="molecule type" value="Genomic_DNA"/>
</dbReference>
<protein>
    <recommendedName>
        <fullName evidence="4">Lipoprotein</fullName>
    </recommendedName>
</protein>